<feature type="transmembrane region" description="Helical" evidence="2">
    <location>
        <begin position="1311"/>
        <end position="1337"/>
    </location>
</feature>
<evidence type="ECO:0000313" key="4">
    <source>
        <dbReference type="EMBL" id="KJK78292.1"/>
    </source>
</evidence>
<keyword evidence="2" id="KW-0472">Membrane</keyword>
<feature type="transmembrane region" description="Helical" evidence="2">
    <location>
        <begin position="1253"/>
        <end position="1275"/>
    </location>
</feature>
<protein>
    <recommendedName>
        <fullName evidence="3">DUF3492 domain-containing protein</fullName>
    </recommendedName>
</protein>
<feature type="transmembrane region" description="Helical" evidence="2">
    <location>
        <begin position="974"/>
        <end position="991"/>
    </location>
</feature>
<name>A0A0D9NW49_METAN</name>
<dbReference type="Pfam" id="PF13692">
    <property type="entry name" value="Glyco_trans_1_4"/>
    <property type="match status" value="1"/>
</dbReference>
<feature type="transmembrane region" description="Helical" evidence="2">
    <location>
        <begin position="997"/>
        <end position="1021"/>
    </location>
</feature>
<evidence type="ECO:0000256" key="1">
    <source>
        <dbReference type="SAM" id="MobiDB-lite"/>
    </source>
</evidence>
<accession>A0A0D9NW49</accession>
<keyword evidence="2" id="KW-0812">Transmembrane</keyword>
<dbReference type="OrthoDB" id="2582433at2759"/>
<keyword evidence="2" id="KW-1133">Transmembrane helix</keyword>
<proteinExistence type="predicted"/>
<dbReference type="SUPFAM" id="SSF53756">
    <property type="entry name" value="UDP-Glycosyltransferase/glycogen phosphorylase"/>
    <property type="match status" value="1"/>
</dbReference>
<sequence>MLTWCKAANGGIPGSNDPAIKECGNSTFAVYCNSAIPTHTLLREWYQQATLAVGGVSLIFPILLFIVLLARQSWFSNTFKRLVKRLRRKKSGYQSIPPAPNLVMFESTRSFKVYSMMETRESVDVGPSTDRNYDLAIFPLTIGDLGGDEGWDGSSMTGTACHEVTNLAYVNLQDMDPASLQPLEITSTTEYLVRSCVRNHLAGLAVRPSSTIPTSQVEQLIQRLHHCDVSVLVLCHHDSPDMDSLSLQYASGVILENACILPNGQRRDYFKAKRLREVMVRCATERSQKPGFFIGFSELWETRPHPSVVRRAVKLAEHFGAVVEHGFADPSMKLERPPRDATYTLSAFEYLRRGVVTEIQKSWSSELRTVHVSTTPEQLDQEGSGKGTVAEGLRCLSLSKVDAALPFASLLLQHEPLPSWLTVLQEQEVVMVQPPNYLQQAPKRTDFWKYSADGTELSTAGCFSILAEPSAQDYSAVLQTQCHLRELKLLSAVKGAEIHRWVKSLQELTEPKECRGLINDLVTGLKSQSVLVFRGLDTGFKIPDGNSYFFGVSRTRDERQYLALDIYISQSAPSDASAVLHTWLAHHGVSRATCFELEARLEGLAGPLPPGGKLPLSIRSAVESGTHAEILQLLQQMRVAHLQDAWRSPIESLCEARLTTQTSKSSWLRAHARRILDGSITIQDMLLSRLESYVVAGATELPSLENLVALYEAMSASIRDALFYGDKEKLNALTHALIDVFEFGTMGELAEKIDVNADMFALMFFTAMRREAFEEVYIESTDRCPIFLCADQAAVFSELWVLGSQCEIFLGLLPRDLGDIIYDRYRGFLEACPPVAADRTGNEIMTMYSALEASSPPGDAKSNGENAQSAGLRLSTHEKFQLWKRQLAEVGAITIFSLPAIIDVLLLTFLGRGLFMTAFMDPAHIEAAAYALLISLLVTAGVTGWVGSTGSYYLNHYAYDNMTHFHVQRLSGGFMLTLLIAVGGFVGFTVARSVTSGLVFVAFVVAVTTYLNLLGIMATMHQHGSPMTSGRTVLWRTIPVLLISPVVTTFVNGHDLAIYLPITYMTILLLLYQYRQLCHEWNGWMKNIPLVAEKDILTWYESKHGSKKGSGAEEQSDGRSKMAQEALRDAVTCYVRRGRDDKAAGLKNDAFVKRVAAGMPYIDWLFKKTNPDGNLPETFSSAWYTQLGESKKQQEQLARGLKEHNVVMLFRDAKFDLGQNLGLFLVALMDRWVGIIMSNGGHPGRSIYTDSRARYAICFCVLYFLIGVVVLDLTLQKYWTLRFTLSKDKLVDYRHAQDVADQWERVRHQKLGIALVELVARLLILFGITTLLMWILVDNPESMLLYYLYIVGYTGVILFQFNRCFTTNVHGHVFIILGSAIVGLIAGCVLHAAPKTSGWLYSDVVAQNIAALLAAFGTLLWTWKDWFAPSQATPALQFSKSKDVFYAQRKLEADPGLETGISIRRFVKTPRPSFQHGDGSFLSEKIDDILVRSLMTPNATSKACSWASEFIQTAFQAWEDGLVEITVVDRESFIDAGLQHLFSFSQRDGDVLKITAGFFGDYELRLPAWQTQLAQMIAESLMYHTARVEGELTHSQAVHAEHFLHGTTPMSKRIQFELALADVKSLRQTMDKTNSELLRRLSLDLNVDLSWNTLPPSVREAIVCRITGRQVKSSYEYEDWQFSQDVDVETIDFHLQLGLEIFRACKQRCNMATDLSPMDFKDSLPPAELRPVKIPSGMANGFVRGFFRRVTALPVTFARWVALISGGGSNIERELYYSLGWLYFRRPIIWIILRLWKFCWAARNFWIYYFLVYHRPSAARIVRLTQKGALRIIKKNSIVVELSRKTVTGFARDGQDGNLVLEVFEGRLREAPEDKPPLFTATYDDKLRLASRTDRDGTTSTYNYDSAKRRSWPISRAVFSSNSRALGFYDKQGRLESGTMMLNSESLVFSYHYKTTPENSSDILRADFQPLDRSSNNKLSVFWGKPSIQGDEEDYNWAPSEKIHRIVRVIGDKTYMTEIEYHHRRDPKTLTYLVEDGVYKTIVAVVPKAFPDEDVLLCRPRNLLFDVDDLLIHHGVGQINIMRQFASTKPSMMARIGSLAWWTRRVHLPVATWRSRTELWSVWLKGDLDAVTACWMDEMILREEPILQTYWRARDGGNLDAARAALDDIDQIVAAIELETDVSEVCLLPIRSADLYTMGLGKDANQVTNRPQDCYSDTKDRVSVIVNDIGCWPEAPGGVSNCRRDLVNGHGTIRNHVMAECANEYGIPRFQIEKNVQSLKLLPLWGLDGKTANHGLIDNMLQSEVDDNIRDTDVQRDITRVFVPLLKAFVKGARTRDYTRATLATCTNVMLSMSKYFESKDYNTTWSSKQVEEAWVEAWLVSYDDPNIQDPAECFDIARPTLFDFREALGIYIAYFFIFSVRIPDECPRVFQSTHHGISSLLGIILKYRRGVTFGIWDHAILWRESCLNISPAQCELPLSVQSMLLHGIRLASRLSYFHADVITPCTSLFNPMWETEIGSDRGNICNRNLFSRKIDPIVNGISNMDSFEPIDKVRTSKPTAVMLSNVQFIKGIKTAILAADIIVNRYGFKDYRLMVYGAKDRQPSYALEMAKLIVKNNLSENVILAGFGKPKEVLKDAWIFMNSSISEGLPLAIGEAALAGVPIVATEVGATALVMTDPNDAEQRYGEVVAPNDPVALARAQLNILCMVGPWTKFVEGEDQPQSLPEEITPDDVERLYERMYAKTEDRRKLGLLSREVVLQSFHGERYLREHEQMYWIQWHTARMRADMAKSNKRRKYTEFSSPLPMRYVDEGVVGVENSAVLEDAELLEKSVKREEHGVTTEKMAPTPSDLESGRVSQSSTLQVVHTGELYFAGQTAASGFTNWAPG</sequence>
<reference evidence="5" key="1">
    <citation type="journal article" date="2014" name="BMC Genomics">
        <title>The genome sequence of the biocontrol fungus Metarhizium anisopliae and comparative genomics of Metarhizium species.</title>
        <authorList>
            <person name="Pattemore J.A."/>
            <person name="Hane J.K."/>
            <person name="Williams A.H."/>
            <person name="Wilson B.A."/>
            <person name="Stodart B.J."/>
            <person name="Ash G.J."/>
        </authorList>
    </citation>
    <scope>NUCLEOTIDE SEQUENCE [LARGE SCALE GENOMIC DNA]</scope>
    <source>
        <strain evidence="5">BRIP 53293</strain>
    </source>
</reference>
<feature type="transmembrane region" description="Helical" evidence="2">
    <location>
        <begin position="1057"/>
        <end position="1074"/>
    </location>
</feature>
<feature type="transmembrane region" description="Helical" evidence="2">
    <location>
        <begin position="887"/>
        <end position="910"/>
    </location>
</feature>
<dbReference type="STRING" id="1291518.A0A0D9NW49"/>
<keyword evidence="5" id="KW-1185">Reference proteome</keyword>
<dbReference type="Pfam" id="PF11997">
    <property type="entry name" value="DUF3492"/>
    <property type="match status" value="1"/>
</dbReference>
<feature type="transmembrane region" description="Helical" evidence="2">
    <location>
        <begin position="1373"/>
        <end position="1393"/>
    </location>
</feature>
<dbReference type="InterPro" id="IPR022622">
    <property type="entry name" value="DUF3492"/>
</dbReference>
<feature type="transmembrane region" description="Helical" evidence="2">
    <location>
        <begin position="930"/>
        <end position="954"/>
    </location>
</feature>
<feature type="region of interest" description="Disordered" evidence="1">
    <location>
        <begin position="2836"/>
        <end position="2857"/>
    </location>
</feature>
<organism evidence="4 5">
    <name type="scientific">Metarhizium anisopliae BRIP 53293</name>
    <dbReference type="NCBI Taxonomy" id="1291518"/>
    <lineage>
        <taxon>Eukaryota</taxon>
        <taxon>Fungi</taxon>
        <taxon>Dikarya</taxon>
        <taxon>Ascomycota</taxon>
        <taxon>Pezizomycotina</taxon>
        <taxon>Sordariomycetes</taxon>
        <taxon>Hypocreomycetidae</taxon>
        <taxon>Hypocreales</taxon>
        <taxon>Clavicipitaceae</taxon>
        <taxon>Metarhizium</taxon>
    </lineage>
</organism>
<dbReference type="EMBL" id="KE384735">
    <property type="protein sequence ID" value="KJK78292.1"/>
    <property type="molecule type" value="Genomic_DNA"/>
</dbReference>
<dbReference type="Proteomes" id="UP000054544">
    <property type="component" value="Unassembled WGS sequence"/>
</dbReference>
<gene>
    <name evidence="4" type="ORF">H634G_06465</name>
</gene>
<dbReference type="Gene3D" id="3.40.50.2000">
    <property type="entry name" value="Glycogen Phosphorylase B"/>
    <property type="match status" value="1"/>
</dbReference>
<evidence type="ECO:0000256" key="2">
    <source>
        <dbReference type="SAM" id="Phobius"/>
    </source>
</evidence>
<feature type="transmembrane region" description="Helical" evidence="2">
    <location>
        <begin position="49"/>
        <end position="70"/>
    </location>
</feature>
<dbReference type="PANTHER" id="PTHR12526:SF630">
    <property type="entry name" value="GLYCOSYLTRANSFERASE"/>
    <property type="match status" value="1"/>
</dbReference>
<evidence type="ECO:0000259" key="3">
    <source>
        <dbReference type="Pfam" id="PF11997"/>
    </source>
</evidence>
<feature type="transmembrane region" description="Helical" evidence="2">
    <location>
        <begin position="1405"/>
        <end position="1423"/>
    </location>
</feature>
<feature type="transmembrane region" description="Helical" evidence="2">
    <location>
        <begin position="1343"/>
        <end position="1361"/>
    </location>
</feature>
<feature type="domain" description="DUF3492" evidence="3">
    <location>
        <begin position="2230"/>
        <end position="2519"/>
    </location>
</feature>
<dbReference type="PANTHER" id="PTHR12526">
    <property type="entry name" value="GLYCOSYLTRANSFERASE"/>
    <property type="match status" value="1"/>
</dbReference>
<evidence type="ECO:0000313" key="5">
    <source>
        <dbReference type="Proteomes" id="UP000054544"/>
    </source>
</evidence>